<feature type="chain" id="PRO_5018193120" evidence="1">
    <location>
        <begin position="19"/>
        <end position="159"/>
    </location>
</feature>
<comment type="caution">
    <text evidence="2">The sequence shown here is derived from an EMBL/GenBank/DDBJ whole genome shotgun (WGS) entry which is preliminary data.</text>
</comment>
<evidence type="ECO:0000256" key="1">
    <source>
        <dbReference type="SAM" id="SignalP"/>
    </source>
</evidence>
<dbReference type="EMBL" id="QWIV01000013">
    <property type="protein sequence ID" value="RMZ60068.1"/>
    <property type="molecule type" value="Genomic_DNA"/>
</dbReference>
<reference evidence="2 3" key="1">
    <citation type="submission" date="2018-08" db="EMBL/GenBank/DDBJ databases">
        <title>Chryseobacterium nematophagum: a novel matrix digesting pathogen of nematodes.</title>
        <authorList>
            <person name="Page A."/>
            <person name="Roberts M."/>
            <person name="Felix M.-A."/>
            <person name="Weir W."/>
        </authorList>
    </citation>
    <scope>NUCLEOTIDE SEQUENCE [LARGE SCALE GENOMIC DNA]</scope>
    <source>
        <strain evidence="2 3">JUb275</strain>
    </source>
</reference>
<dbReference type="RefSeq" id="WP_122547192.1">
    <property type="nucleotide sequence ID" value="NZ_QWIV01000013.1"/>
</dbReference>
<gene>
    <name evidence="2" type="ORF">D1632_10795</name>
</gene>
<protein>
    <submittedName>
        <fullName evidence="2">Uncharacterized protein</fullName>
    </submittedName>
</protein>
<name>A0A3M7LBC7_9FLAO</name>
<dbReference type="AlphaFoldDB" id="A0A3M7LBC7"/>
<sequence length="159" mass="18458">MKKVILALLLSTSNLLFSQFTVTDSSDNWNLVGKTPWGGLELYINKNRAKLSYLDANTPIDNLFSPPAYYSFEFSIDNETIEKIYHIIEEHFKSQKKETLTLTFPEGNMYLLFDTAIGSYFFAFQFDNLSGDYDKNSEMKRQTPAFKMRQINKLFGKKN</sequence>
<keyword evidence="1" id="KW-0732">Signal</keyword>
<proteinExistence type="predicted"/>
<dbReference type="Proteomes" id="UP000267524">
    <property type="component" value="Unassembled WGS sequence"/>
</dbReference>
<feature type="signal peptide" evidence="1">
    <location>
        <begin position="1"/>
        <end position="18"/>
    </location>
</feature>
<keyword evidence="3" id="KW-1185">Reference proteome</keyword>
<evidence type="ECO:0000313" key="3">
    <source>
        <dbReference type="Proteomes" id="UP000267524"/>
    </source>
</evidence>
<organism evidence="2 3">
    <name type="scientific">Chryseobacterium nematophagum</name>
    <dbReference type="NCBI Taxonomy" id="2305228"/>
    <lineage>
        <taxon>Bacteria</taxon>
        <taxon>Pseudomonadati</taxon>
        <taxon>Bacteroidota</taxon>
        <taxon>Flavobacteriia</taxon>
        <taxon>Flavobacteriales</taxon>
        <taxon>Weeksellaceae</taxon>
        <taxon>Chryseobacterium group</taxon>
        <taxon>Chryseobacterium</taxon>
    </lineage>
</organism>
<accession>A0A3M7LBC7</accession>
<evidence type="ECO:0000313" key="2">
    <source>
        <dbReference type="EMBL" id="RMZ60068.1"/>
    </source>
</evidence>